<protein>
    <submittedName>
        <fullName evidence="8">Polyprenyl synthetase family protein</fullName>
    </submittedName>
</protein>
<dbReference type="EMBL" id="WNKZ01000083">
    <property type="protein sequence ID" value="MTV55414.1"/>
    <property type="molecule type" value="Genomic_DNA"/>
</dbReference>
<dbReference type="InterPro" id="IPR000092">
    <property type="entry name" value="Polyprenyl_synt"/>
</dbReference>
<keyword evidence="3 7" id="KW-0808">Transferase</keyword>
<dbReference type="InterPro" id="IPR033749">
    <property type="entry name" value="Polyprenyl_synt_CS"/>
</dbReference>
<dbReference type="FunFam" id="1.10.600.10:FF:000001">
    <property type="entry name" value="Geranylgeranyl diphosphate synthase"/>
    <property type="match status" value="1"/>
</dbReference>
<evidence type="ECO:0000313" key="9">
    <source>
        <dbReference type="Proteomes" id="UP000430634"/>
    </source>
</evidence>
<dbReference type="SFLD" id="SFLDS00005">
    <property type="entry name" value="Isoprenoid_Synthase_Type_I"/>
    <property type="match status" value="1"/>
</dbReference>
<dbReference type="GO" id="GO:0016114">
    <property type="term" value="P:terpenoid biosynthetic process"/>
    <property type="evidence" value="ECO:0007669"/>
    <property type="project" value="UniProtKB-ARBA"/>
</dbReference>
<dbReference type="OrthoDB" id="9805316at2"/>
<sequence length="325" mass="34321">MATETRRFSGSIERAEPSEDEVQLVRQAVDARIGQLLPEGEQGDALTGAMRAAALGSGKRMRPLLLMLVARDLGCTSPALLDVACAVELVHASSLVLDDMPCMDNARLRRGRPAVHVQFGEDVAILASIALLSRAFCILSAAQDIAPAVRSRLVCTLAETVGAQGLARGQFQDLHGGGKRSADDIATTNELKTGVLLGVTVEMAAIVAQADEQVAGSLRAFALAAGHAFQIRDDFADGSDSAITGKDTGKDAGKATFISTLGSAEAARRLNGYLQEAERHLHDAVGARSRTRRFVERLFPQAAPEARYVSGIVARPAARLDARIG</sequence>
<dbReference type="GO" id="GO:0004659">
    <property type="term" value="F:prenyltransferase activity"/>
    <property type="evidence" value="ECO:0007669"/>
    <property type="project" value="InterPro"/>
</dbReference>
<dbReference type="GO" id="GO:0046872">
    <property type="term" value="F:metal ion binding"/>
    <property type="evidence" value="ECO:0007669"/>
    <property type="project" value="UniProtKB-KW"/>
</dbReference>
<evidence type="ECO:0000256" key="1">
    <source>
        <dbReference type="ARBA" id="ARBA00001946"/>
    </source>
</evidence>
<evidence type="ECO:0000313" key="8">
    <source>
        <dbReference type="EMBL" id="MTV55414.1"/>
    </source>
</evidence>
<dbReference type="SUPFAM" id="SSF48576">
    <property type="entry name" value="Terpenoid synthases"/>
    <property type="match status" value="1"/>
</dbReference>
<dbReference type="RefSeq" id="WP_155472685.1">
    <property type="nucleotide sequence ID" value="NZ_BMKG01000013.1"/>
</dbReference>
<evidence type="ECO:0000256" key="3">
    <source>
        <dbReference type="ARBA" id="ARBA00022679"/>
    </source>
</evidence>
<dbReference type="CDD" id="cd00685">
    <property type="entry name" value="Trans_IPPS_HT"/>
    <property type="match status" value="1"/>
</dbReference>
<evidence type="ECO:0000256" key="6">
    <source>
        <dbReference type="ARBA" id="ARBA00023229"/>
    </source>
</evidence>
<accession>A0A6I3T223</accession>
<dbReference type="Pfam" id="PF00348">
    <property type="entry name" value="polyprenyl_synt"/>
    <property type="match status" value="1"/>
</dbReference>
<dbReference type="PANTHER" id="PTHR43281">
    <property type="entry name" value="FARNESYL DIPHOSPHATE SYNTHASE"/>
    <property type="match status" value="1"/>
</dbReference>
<gene>
    <name evidence="8" type="ORF">GM672_22065</name>
</gene>
<reference evidence="8 9" key="1">
    <citation type="submission" date="2019-11" db="EMBL/GenBank/DDBJ databases">
        <title>Type strains purchased from KCTC, JCM and DSMZ.</title>
        <authorList>
            <person name="Lu H."/>
        </authorList>
    </citation>
    <scope>NUCLEOTIDE SEQUENCE [LARGE SCALE GENOMIC DNA]</scope>
    <source>
        <strain evidence="8 9">KCTC 52429</strain>
    </source>
</reference>
<evidence type="ECO:0000256" key="4">
    <source>
        <dbReference type="ARBA" id="ARBA00022723"/>
    </source>
</evidence>
<name>A0A6I3T223_9BURK</name>
<keyword evidence="4" id="KW-0479">Metal-binding</keyword>
<keyword evidence="5" id="KW-0460">Magnesium</keyword>
<dbReference type="Gene3D" id="1.10.600.10">
    <property type="entry name" value="Farnesyl Diphosphate Synthase"/>
    <property type="match status" value="1"/>
</dbReference>
<keyword evidence="6" id="KW-0414">Isoprene biosynthesis</keyword>
<proteinExistence type="inferred from homology"/>
<dbReference type="Proteomes" id="UP000430634">
    <property type="component" value="Unassembled WGS sequence"/>
</dbReference>
<evidence type="ECO:0000256" key="2">
    <source>
        <dbReference type="ARBA" id="ARBA00006706"/>
    </source>
</evidence>
<dbReference type="InterPro" id="IPR008949">
    <property type="entry name" value="Isoprenoid_synthase_dom_sf"/>
</dbReference>
<evidence type="ECO:0000256" key="7">
    <source>
        <dbReference type="RuleBase" id="RU004466"/>
    </source>
</evidence>
<organism evidence="8 9">
    <name type="scientific">Pseudoduganella buxea</name>
    <dbReference type="NCBI Taxonomy" id="1949069"/>
    <lineage>
        <taxon>Bacteria</taxon>
        <taxon>Pseudomonadati</taxon>
        <taxon>Pseudomonadota</taxon>
        <taxon>Betaproteobacteria</taxon>
        <taxon>Burkholderiales</taxon>
        <taxon>Oxalobacteraceae</taxon>
        <taxon>Telluria group</taxon>
        <taxon>Pseudoduganella</taxon>
    </lineage>
</organism>
<dbReference type="PANTHER" id="PTHR43281:SF1">
    <property type="entry name" value="FARNESYL DIPHOSPHATE SYNTHASE"/>
    <property type="match status" value="1"/>
</dbReference>
<comment type="similarity">
    <text evidence="2 7">Belongs to the FPP/GGPP synthase family.</text>
</comment>
<comment type="cofactor">
    <cofactor evidence="1">
        <name>Mg(2+)</name>
        <dbReference type="ChEBI" id="CHEBI:18420"/>
    </cofactor>
</comment>
<dbReference type="AlphaFoldDB" id="A0A6I3T223"/>
<dbReference type="PROSITE" id="PS00723">
    <property type="entry name" value="POLYPRENYL_SYNTHASE_1"/>
    <property type="match status" value="1"/>
</dbReference>
<comment type="caution">
    <text evidence="8">The sequence shown here is derived from an EMBL/GenBank/DDBJ whole genome shotgun (WGS) entry which is preliminary data.</text>
</comment>
<evidence type="ECO:0000256" key="5">
    <source>
        <dbReference type="ARBA" id="ARBA00022842"/>
    </source>
</evidence>